<feature type="transmembrane region" description="Helical" evidence="1">
    <location>
        <begin position="29"/>
        <end position="47"/>
    </location>
</feature>
<proteinExistence type="predicted"/>
<dbReference type="Proteomes" id="UP000019102">
    <property type="component" value="Unassembled WGS sequence"/>
</dbReference>
<protein>
    <submittedName>
        <fullName evidence="2">Uncharacterized protein</fullName>
    </submittedName>
</protein>
<evidence type="ECO:0000313" key="2">
    <source>
        <dbReference type="EMBL" id="GAE91350.1"/>
    </source>
</evidence>
<dbReference type="Pfam" id="PF24124">
    <property type="entry name" value="YphA"/>
    <property type="match status" value="1"/>
</dbReference>
<keyword evidence="1" id="KW-0812">Transmembrane</keyword>
<keyword evidence="1" id="KW-0472">Membrane</keyword>
<dbReference type="STRING" id="1298598.JCM21714_298"/>
<reference evidence="2 3" key="1">
    <citation type="journal article" date="2014" name="Genome Announc.">
        <title>Draft Genome Sequence of the Boron-Tolerant and Moderately Halotolerant Bacterium Gracilibacillus boraciitolerans JCM 21714T.</title>
        <authorList>
            <person name="Ahmed I."/>
            <person name="Oshima K."/>
            <person name="Suda W."/>
            <person name="Kitamura K."/>
            <person name="Iida T."/>
            <person name="Ohmori Y."/>
            <person name="Fujiwara T."/>
            <person name="Hattori M."/>
            <person name="Ohkuma M."/>
        </authorList>
    </citation>
    <scope>NUCLEOTIDE SEQUENCE [LARGE SCALE GENOMIC DNA]</scope>
    <source>
        <strain evidence="2 3">JCM 21714</strain>
    </source>
</reference>
<accession>W4VD66</accession>
<keyword evidence="3" id="KW-1185">Reference proteome</keyword>
<dbReference type="RefSeq" id="WP_035721065.1">
    <property type="nucleotide sequence ID" value="NZ_BAVS01000001.1"/>
</dbReference>
<keyword evidence="1" id="KW-1133">Transmembrane helix</keyword>
<dbReference type="InterPro" id="IPR014617">
    <property type="entry name" value="YphA_Bacsu"/>
</dbReference>
<feature type="transmembrane region" description="Helical" evidence="1">
    <location>
        <begin position="59"/>
        <end position="78"/>
    </location>
</feature>
<comment type="caution">
    <text evidence="2">The sequence shown here is derived from an EMBL/GenBank/DDBJ whole genome shotgun (WGS) entry which is preliminary data.</text>
</comment>
<dbReference type="EMBL" id="BAVS01000001">
    <property type="protein sequence ID" value="GAE91350.1"/>
    <property type="molecule type" value="Genomic_DNA"/>
</dbReference>
<evidence type="ECO:0000313" key="3">
    <source>
        <dbReference type="Proteomes" id="UP000019102"/>
    </source>
</evidence>
<sequence>MNDFTFILIAVVFVFFIIKFSAKKMNVQILILIAGLSYGQVLLDVIFNSYNLQQTINYHYYFLILLFVLLLLSIQHSWEFLIVKIENRVTIIEFKKRWNS</sequence>
<organism evidence="2 3">
    <name type="scientific">Gracilibacillus boraciitolerans JCM 21714</name>
    <dbReference type="NCBI Taxonomy" id="1298598"/>
    <lineage>
        <taxon>Bacteria</taxon>
        <taxon>Bacillati</taxon>
        <taxon>Bacillota</taxon>
        <taxon>Bacilli</taxon>
        <taxon>Bacillales</taxon>
        <taxon>Bacillaceae</taxon>
        <taxon>Gracilibacillus</taxon>
    </lineage>
</organism>
<feature type="transmembrane region" description="Helical" evidence="1">
    <location>
        <begin position="6"/>
        <end position="22"/>
    </location>
</feature>
<dbReference type="AlphaFoldDB" id="W4VD66"/>
<evidence type="ECO:0000256" key="1">
    <source>
        <dbReference type="SAM" id="Phobius"/>
    </source>
</evidence>
<gene>
    <name evidence="2" type="ORF">JCM21714_298</name>
</gene>
<name>W4VD66_9BACI</name>